<keyword evidence="8" id="KW-0378">Hydrolase</keyword>
<evidence type="ECO:0000259" key="14">
    <source>
        <dbReference type="Pfam" id="PF06832"/>
    </source>
</evidence>
<keyword evidence="6" id="KW-0328">Glycosyltransferase</keyword>
<dbReference type="EC" id="2.4.99.28" evidence="10"/>
<dbReference type="PANTHER" id="PTHR32282">
    <property type="entry name" value="BINDING PROTEIN TRANSPEPTIDASE, PUTATIVE-RELATED"/>
    <property type="match status" value="1"/>
</dbReference>
<evidence type="ECO:0000256" key="5">
    <source>
        <dbReference type="ARBA" id="ARBA00022670"/>
    </source>
</evidence>
<dbReference type="Pfam" id="PF00912">
    <property type="entry name" value="Transgly"/>
    <property type="match status" value="1"/>
</dbReference>
<dbReference type="InterPro" id="IPR001264">
    <property type="entry name" value="Glyco_trans_51"/>
</dbReference>
<dbReference type="EMBL" id="JAPEVI010000003">
    <property type="protein sequence ID" value="MCX2723334.1"/>
    <property type="molecule type" value="Genomic_DNA"/>
</dbReference>
<keyword evidence="16" id="KW-1185">Reference proteome</keyword>
<evidence type="ECO:0000256" key="10">
    <source>
        <dbReference type="ARBA" id="ARBA00044770"/>
    </source>
</evidence>
<evidence type="ECO:0000256" key="11">
    <source>
        <dbReference type="ARBA" id="ARBA00049902"/>
    </source>
</evidence>
<dbReference type="RefSeq" id="WP_265963116.1">
    <property type="nucleotide sequence ID" value="NZ_JAPEVI010000003.1"/>
</dbReference>
<evidence type="ECO:0000313" key="16">
    <source>
        <dbReference type="Proteomes" id="UP001300261"/>
    </source>
</evidence>
<evidence type="ECO:0000256" key="4">
    <source>
        <dbReference type="ARBA" id="ARBA00022645"/>
    </source>
</evidence>
<evidence type="ECO:0000256" key="9">
    <source>
        <dbReference type="ARBA" id="ARBA00023268"/>
    </source>
</evidence>
<feature type="domain" description="Glycosyl transferase family 51" evidence="13">
    <location>
        <begin position="66"/>
        <end position="237"/>
    </location>
</feature>
<gene>
    <name evidence="15" type="primary">pbpC</name>
    <name evidence="15" type="ORF">ON753_13280</name>
</gene>
<feature type="domain" description="Penicillin-binding C-terminal" evidence="14">
    <location>
        <begin position="620"/>
        <end position="689"/>
    </location>
</feature>
<dbReference type="Gene3D" id="1.10.3810.10">
    <property type="entry name" value="Biosynthetic peptidoglycan transglycosylase-like"/>
    <property type="match status" value="1"/>
</dbReference>
<name>A0ABT3R2A9_9HYPH</name>
<evidence type="ECO:0000256" key="7">
    <source>
        <dbReference type="ARBA" id="ARBA00022679"/>
    </source>
</evidence>
<evidence type="ECO:0000259" key="13">
    <source>
        <dbReference type="Pfam" id="PF00912"/>
    </source>
</evidence>
<evidence type="ECO:0000256" key="1">
    <source>
        <dbReference type="ARBA" id="ARBA00004752"/>
    </source>
</evidence>
<evidence type="ECO:0000256" key="6">
    <source>
        <dbReference type="ARBA" id="ARBA00022676"/>
    </source>
</evidence>
<dbReference type="InterPro" id="IPR001460">
    <property type="entry name" value="PCN-bd_Tpept"/>
</dbReference>
<dbReference type="InterPro" id="IPR012338">
    <property type="entry name" value="Beta-lactam/transpept-like"/>
</dbReference>
<dbReference type="Pfam" id="PF00905">
    <property type="entry name" value="Transpeptidase"/>
    <property type="match status" value="1"/>
</dbReference>
<evidence type="ECO:0000313" key="15">
    <source>
        <dbReference type="EMBL" id="MCX2723334.1"/>
    </source>
</evidence>
<dbReference type="InterPro" id="IPR023346">
    <property type="entry name" value="Lysozyme-like_dom_sf"/>
</dbReference>
<dbReference type="Proteomes" id="UP001300261">
    <property type="component" value="Unassembled WGS sequence"/>
</dbReference>
<comment type="similarity">
    <text evidence="2">In the C-terminal section; belongs to the transpeptidase family.</text>
</comment>
<evidence type="ECO:0000259" key="12">
    <source>
        <dbReference type="Pfam" id="PF00905"/>
    </source>
</evidence>
<evidence type="ECO:0000256" key="3">
    <source>
        <dbReference type="ARBA" id="ARBA00007739"/>
    </source>
</evidence>
<keyword evidence="4" id="KW-0121">Carboxypeptidase</keyword>
<dbReference type="InterPro" id="IPR011815">
    <property type="entry name" value="PBP_1c"/>
</dbReference>
<dbReference type="SUPFAM" id="SSF53955">
    <property type="entry name" value="Lysozyme-like"/>
    <property type="match status" value="1"/>
</dbReference>
<comment type="caution">
    <text evidence="15">The sequence shown here is derived from an EMBL/GenBank/DDBJ whole genome shotgun (WGS) entry which is preliminary data.</text>
</comment>
<dbReference type="Pfam" id="PF06832">
    <property type="entry name" value="BiPBP_C"/>
    <property type="match status" value="1"/>
</dbReference>
<organism evidence="15 16">
    <name type="scientific">Roseibium salinum</name>
    <dbReference type="NCBI Taxonomy" id="1604349"/>
    <lineage>
        <taxon>Bacteria</taxon>
        <taxon>Pseudomonadati</taxon>
        <taxon>Pseudomonadota</taxon>
        <taxon>Alphaproteobacteria</taxon>
        <taxon>Hyphomicrobiales</taxon>
        <taxon>Stappiaceae</taxon>
        <taxon>Roseibium</taxon>
    </lineage>
</organism>
<dbReference type="Gene3D" id="3.40.710.10">
    <property type="entry name" value="DD-peptidase/beta-lactamase superfamily"/>
    <property type="match status" value="1"/>
</dbReference>
<dbReference type="PROSITE" id="PS51257">
    <property type="entry name" value="PROKAR_LIPOPROTEIN"/>
    <property type="match status" value="1"/>
</dbReference>
<dbReference type="InterPro" id="IPR036950">
    <property type="entry name" value="PBP_transglycosylase"/>
</dbReference>
<reference evidence="15 16" key="1">
    <citation type="journal article" date="2016" name="Int. J. Syst. Evol. Microbiol.">
        <title>Labrenzia salina sp. nov., isolated from the rhizosphere of the halophyte Arthrocnemum macrostachyum.</title>
        <authorList>
            <person name="Camacho M."/>
            <person name="Redondo-Gomez S."/>
            <person name="Rodriguez-Llorente I."/>
            <person name="Rohde M."/>
            <person name="Sproer C."/>
            <person name="Schumann P."/>
            <person name="Klenk H.P."/>
            <person name="Montero-Calasanz M.D.C."/>
        </authorList>
    </citation>
    <scope>NUCLEOTIDE SEQUENCE [LARGE SCALE GENOMIC DNA]</scope>
    <source>
        <strain evidence="15 16">DSM 29163</strain>
    </source>
</reference>
<accession>A0ABT3R2A9</accession>
<comment type="similarity">
    <text evidence="3">In the N-terminal section; belongs to the glycosyltransferase 51 family.</text>
</comment>
<evidence type="ECO:0000256" key="8">
    <source>
        <dbReference type="ARBA" id="ARBA00022801"/>
    </source>
</evidence>
<dbReference type="InterPro" id="IPR050396">
    <property type="entry name" value="Glycosyltr_51/Transpeptidase"/>
</dbReference>
<dbReference type="PANTHER" id="PTHR32282:SF15">
    <property type="entry name" value="PENICILLIN-BINDING PROTEIN 1C"/>
    <property type="match status" value="1"/>
</dbReference>
<keyword evidence="5" id="KW-0645">Protease</keyword>
<comment type="pathway">
    <text evidence="1">Cell wall biogenesis; peptidoglycan biosynthesis.</text>
</comment>
<dbReference type="NCBIfam" id="TIGR02073">
    <property type="entry name" value="PBP_1c"/>
    <property type="match status" value="1"/>
</dbReference>
<sequence>MRARQRNSWRLYRQWATAAGLALAVLGGCAVLKVRHDYATLPPLPQIADLPLSVVVLDRKDRLLRAFTSDDDKWRLPVGLGEIDPLYVKMLLAFEDKRFFAHGGVDLRALVRSAVQSARSGRIVSGGSTLTMQVARLLDEKPTRTLKRKYEQVLKAVQLERSFSKEDILRIYALRAPFGGNLEGVRAASLTWFGKEPGRLTPAEAALLVALPQSPESRRPDRFPAEIRRARDRVLARAAAAGVLTEEEAQSAAAEPVRASRHAMPFLAPHESRHARISAPSKPVHRLTLDRDLQSALEKLARQKIGSRPSPVSMAIMVADHQSGEILARIGAPDLLDNGRQGHVDMTRAIRSPGSTLKPFIYGLAFEEGIGLPGSFIVDRPTDIGGYQPTNFDQAYQGTVTLREALQLSLNTPAVQLLEAVGPARLIARLKRAGVRPVLEDGAAPGLAISLGGLGLSLGDLTQLYAALARGGEPISLSACRLDCDVAGTAGHPGNVLSPKAAWLVSDILTGLPQSQGDETSHIAYKTGTAYGYRDAWAVGYDGRYVVSVWLGRPDGTPVPGETGASAAVPVLFEVFQKLGPGRVPLPDAPPEALLGANVSVPAPLRYARLPERRDMAGPGEGLQISYPPNGAELDLGFASTGQESAKPQPLVVKLKGGAGPFSILVNGAPLPEKALRRQLIWQPEAPGSRQCDDPGCAWRKRESDGLASIASAPHMGMKSGTPCLVDTNLRRLLRPKAGFSHAGSR</sequence>
<dbReference type="SUPFAM" id="SSF56601">
    <property type="entry name" value="beta-lactamase/transpeptidase-like"/>
    <property type="match status" value="1"/>
</dbReference>
<comment type="catalytic activity">
    <reaction evidence="11">
        <text>[GlcNAc-(1-&gt;4)-Mur2Ac(oyl-L-Ala-gamma-D-Glu-L-Lys-D-Ala-D-Ala)](n)-di-trans,octa-cis-undecaprenyl diphosphate + beta-D-GlcNAc-(1-&gt;4)-Mur2Ac(oyl-L-Ala-gamma-D-Glu-L-Lys-D-Ala-D-Ala)-di-trans,octa-cis-undecaprenyl diphosphate = [GlcNAc-(1-&gt;4)-Mur2Ac(oyl-L-Ala-gamma-D-Glu-L-Lys-D-Ala-D-Ala)](n+1)-di-trans,octa-cis-undecaprenyl diphosphate + di-trans,octa-cis-undecaprenyl diphosphate + H(+)</text>
        <dbReference type="Rhea" id="RHEA:23708"/>
        <dbReference type="Rhea" id="RHEA-COMP:9602"/>
        <dbReference type="Rhea" id="RHEA-COMP:9603"/>
        <dbReference type="ChEBI" id="CHEBI:15378"/>
        <dbReference type="ChEBI" id="CHEBI:58405"/>
        <dbReference type="ChEBI" id="CHEBI:60033"/>
        <dbReference type="ChEBI" id="CHEBI:78435"/>
        <dbReference type="EC" id="2.4.99.28"/>
    </reaction>
</comment>
<keyword evidence="7" id="KW-0808">Transferase</keyword>
<evidence type="ECO:0000256" key="2">
    <source>
        <dbReference type="ARBA" id="ARBA00007090"/>
    </source>
</evidence>
<dbReference type="InterPro" id="IPR009647">
    <property type="entry name" value="PBP_C"/>
</dbReference>
<keyword evidence="9" id="KW-0511">Multifunctional enzyme</keyword>
<protein>
    <recommendedName>
        <fullName evidence="10">peptidoglycan glycosyltransferase</fullName>
        <ecNumber evidence="10">2.4.99.28</ecNumber>
    </recommendedName>
</protein>
<proteinExistence type="inferred from homology"/>
<feature type="domain" description="Penicillin-binding protein transpeptidase" evidence="12">
    <location>
        <begin position="314"/>
        <end position="551"/>
    </location>
</feature>